<accession>A0A3A4B8I7</accession>
<dbReference type="Proteomes" id="UP000265768">
    <property type="component" value="Unassembled WGS sequence"/>
</dbReference>
<protein>
    <submittedName>
        <fullName evidence="3">Asp23/Gls24 family envelope stress response protein</fullName>
    </submittedName>
</protein>
<dbReference type="RefSeq" id="WP_119925303.1">
    <property type="nucleotide sequence ID" value="NZ_QZEY01000002.1"/>
</dbReference>
<feature type="compositionally biased region" description="Basic and acidic residues" evidence="2">
    <location>
        <begin position="108"/>
        <end position="118"/>
    </location>
</feature>
<gene>
    <name evidence="3" type="ORF">D5H75_05635</name>
</gene>
<evidence type="ECO:0000313" key="4">
    <source>
        <dbReference type="Proteomes" id="UP000265768"/>
    </source>
</evidence>
<proteinExistence type="inferred from homology"/>
<keyword evidence="4" id="KW-1185">Reference proteome</keyword>
<reference evidence="3 4" key="1">
    <citation type="submission" date="2018-09" db="EMBL/GenBank/DDBJ databases">
        <title>YIM 75507 draft genome.</title>
        <authorList>
            <person name="Tang S."/>
            <person name="Feng Y."/>
        </authorList>
    </citation>
    <scope>NUCLEOTIDE SEQUENCE [LARGE SCALE GENOMIC DNA]</scope>
    <source>
        <strain evidence="3 4">YIM 75507</strain>
    </source>
</reference>
<feature type="region of interest" description="Disordered" evidence="2">
    <location>
        <begin position="1"/>
        <end position="121"/>
    </location>
</feature>
<dbReference type="Pfam" id="PF03780">
    <property type="entry name" value="Asp23"/>
    <property type="match status" value="1"/>
</dbReference>
<evidence type="ECO:0000313" key="3">
    <source>
        <dbReference type="EMBL" id="RJL34004.1"/>
    </source>
</evidence>
<dbReference type="PANTHER" id="PTHR34297:SF3">
    <property type="entry name" value="ALKALINE SHOCK PROTEIN 23"/>
    <property type="match status" value="1"/>
</dbReference>
<comment type="caution">
    <text evidence="3">The sequence shown here is derived from an EMBL/GenBank/DDBJ whole genome shotgun (WGS) entry which is preliminary data.</text>
</comment>
<dbReference type="EMBL" id="QZEY01000002">
    <property type="protein sequence ID" value="RJL34004.1"/>
    <property type="molecule type" value="Genomic_DNA"/>
</dbReference>
<dbReference type="PANTHER" id="PTHR34297">
    <property type="entry name" value="HYPOTHETICAL CYTOSOLIC PROTEIN-RELATED"/>
    <property type="match status" value="1"/>
</dbReference>
<dbReference type="InterPro" id="IPR005531">
    <property type="entry name" value="Asp23"/>
</dbReference>
<organism evidence="3 4">
    <name type="scientific">Bailinhaonella thermotolerans</name>
    <dbReference type="NCBI Taxonomy" id="1070861"/>
    <lineage>
        <taxon>Bacteria</taxon>
        <taxon>Bacillati</taxon>
        <taxon>Actinomycetota</taxon>
        <taxon>Actinomycetes</taxon>
        <taxon>Streptosporangiales</taxon>
        <taxon>Streptosporangiaceae</taxon>
        <taxon>Bailinhaonella</taxon>
    </lineage>
</organism>
<dbReference type="AlphaFoldDB" id="A0A3A4B8I7"/>
<name>A0A3A4B8I7_9ACTN</name>
<sequence length="281" mass="29182">MTDVAGVSLHQNDNGGSYSPPAVPAPAHEPGPPPDGPRPHGAHRAPEPGSGGHPLAAPWMPSAAPKTEAPGDQDRSAAQSATGPSPAMAPDAARPVTDADTAPRYRTARADRAFDGREPYPAYPVEEPTLVAAADPLSPAAEPTPYIAPSTAVVKGRIEVKDEVVEKIAALAALEVEGVAGLGGEPERLPGPPQDKIAPRRGLPGARARIADRQVSVNVVIAIEYGHVVMDVAKEVKANVARAVNRMLALRVVEVNVTVDDVRMPKSRGRRAEPSPAPARS</sequence>
<feature type="compositionally biased region" description="Pro residues" evidence="2">
    <location>
        <begin position="21"/>
        <end position="36"/>
    </location>
</feature>
<evidence type="ECO:0000256" key="2">
    <source>
        <dbReference type="SAM" id="MobiDB-lite"/>
    </source>
</evidence>
<evidence type="ECO:0000256" key="1">
    <source>
        <dbReference type="ARBA" id="ARBA00005721"/>
    </source>
</evidence>
<dbReference type="OrthoDB" id="3482525at2"/>
<comment type="similarity">
    <text evidence="1">Belongs to the asp23 family.</text>
</comment>